<dbReference type="RefSeq" id="WP_111648999.1">
    <property type="nucleotide sequence ID" value="NZ_JACHWI010000001.1"/>
</dbReference>
<evidence type="ECO:0000313" key="2">
    <source>
        <dbReference type="EMBL" id="RAK39809.1"/>
    </source>
</evidence>
<name>A0A327ZHC3_9ACTN</name>
<sequence length="77" mass="7903">MIYASTKLNEPVDAKVFVDSTGKRKKILMISGIAAAAAAVLYIGVVVSSFVQSPSADLTTRATVSGTAASTSSARPR</sequence>
<protein>
    <submittedName>
        <fullName evidence="2">Uncharacterized protein</fullName>
    </submittedName>
</protein>
<organism evidence="2 3">
    <name type="scientific">Actinoplanes lutulentus</name>
    <dbReference type="NCBI Taxonomy" id="1287878"/>
    <lineage>
        <taxon>Bacteria</taxon>
        <taxon>Bacillati</taxon>
        <taxon>Actinomycetota</taxon>
        <taxon>Actinomycetes</taxon>
        <taxon>Micromonosporales</taxon>
        <taxon>Micromonosporaceae</taxon>
        <taxon>Actinoplanes</taxon>
    </lineage>
</organism>
<feature type="transmembrane region" description="Helical" evidence="1">
    <location>
        <begin position="27"/>
        <end position="51"/>
    </location>
</feature>
<keyword evidence="1" id="KW-1133">Transmembrane helix</keyword>
<reference evidence="2 3" key="1">
    <citation type="submission" date="2018-06" db="EMBL/GenBank/DDBJ databases">
        <title>Genomic Encyclopedia of Type Strains, Phase III (KMG-III): the genomes of soil and plant-associated and newly described type strains.</title>
        <authorList>
            <person name="Whitman W."/>
        </authorList>
    </citation>
    <scope>NUCLEOTIDE SEQUENCE [LARGE SCALE GENOMIC DNA]</scope>
    <source>
        <strain evidence="2 3">CGMCC 4.7090</strain>
    </source>
</reference>
<keyword evidence="1" id="KW-0812">Transmembrane</keyword>
<keyword evidence="3" id="KW-1185">Reference proteome</keyword>
<keyword evidence="1" id="KW-0472">Membrane</keyword>
<evidence type="ECO:0000313" key="3">
    <source>
        <dbReference type="Proteomes" id="UP000249341"/>
    </source>
</evidence>
<gene>
    <name evidence="2" type="ORF">B0I29_104348</name>
</gene>
<dbReference type="EMBL" id="QLMJ01000004">
    <property type="protein sequence ID" value="RAK39809.1"/>
    <property type="molecule type" value="Genomic_DNA"/>
</dbReference>
<dbReference type="AlphaFoldDB" id="A0A327ZHC3"/>
<comment type="caution">
    <text evidence="2">The sequence shown here is derived from an EMBL/GenBank/DDBJ whole genome shotgun (WGS) entry which is preliminary data.</text>
</comment>
<proteinExistence type="predicted"/>
<accession>A0A327ZHC3</accession>
<dbReference type="Proteomes" id="UP000249341">
    <property type="component" value="Unassembled WGS sequence"/>
</dbReference>
<evidence type="ECO:0000256" key="1">
    <source>
        <dbReference type="SAM" id="Phobius"/>
    </source>
</evidence>
<dbReference type="OrthoDB" id="3399320at2"/>